<name>S8CT58_9LAMI</name>
<sequence>MWRGDYDNLKKLLVCDRLMFFQLVCQSKLLISPHSPDNHVADHNVALNTFFGAI</sequence>
<organism evidence="1 2">
    <name type="scientific">Genlisea aurea</name>
    <dbReference type="NCBI Taxonomy" id="192259"/>
    <lineage>
        <taxon>Eukaryota</taxon>
        <taxon>Viridiplantae</taxon>
        <taxon>Streptophyta</taxon>
        <taxon>Embryophyta</taxon>
        <taxon>Tracheophyta</taxon>
        <taxon>Spermatophyta</taxon>
        <taxon>Magnoliopsida</taxon>
        <taxon>eudicotyledons</taxon>
        <taxon>Gunneridae</taxon>
        <taxon>Pentapetalae</taxon>
        <taxon>asterids</taxon>
        <taxon>lamiids</taxon>
        <taxon>Lamiales</taxon>
        <taxon>Lentibulariaceae</taxon>
        <taxon>Genlisea</taxon>
    </lineage>
</organism>
<keyword evidence="2" id="KW-1185">Reference proteome</keyword>
<comment type="caution">
    <text evidence="1">The sequence shown here is derived from an EMBL/GenBank/DDBJ whole genome shotgun (WGS) entry which is preliminary data.</text>
</comment>
<protein>
    <submittedName>
        <fullName evidence="1">Uncharacterized protein</fullName>
    </submittedName>
</protein>
<evidence type="ECO:0000313" key="2">
    <source>
        <dbReference type="Proteomes" id="UP000015453"/>
    </source>
</evidence>
<evidence type="ECO:0000313" key="1">
    <source>
        <dbReference type="EMBL" id="EPS70025.1"/>
    </source>
</evidence>
<dbReference type="EMBL" id="AUSU01001852">
    <property type="protein sequence ID" value="EPS70025.1"/>
    <property type="molecule type" value="Genomic_DNA"/>
</dbReference>
<accession>S8CT58</accession>
<dbReference type="Proteomes" id="UP000015453">
    <property type="component" value="Unassembled WGS sequence"/>
</dbReference>
<dbReference type="AlphaFoldDB" id="S8CT58"/>
<gene>
    <name evidence="1" type="ORF">M569_04745</name>
</gene>
<reference evidence="1 2" key="1">
    <citation type="journal article" date="2013" name="BMC Genomics">
        <title>The miniature genome of a carnivorous plant Genlisea aurea contains a low number of genes and short non-coding sequences.</title>
        <authorList>
            <person name="Leushkin E.V."/>
            <person name="Sutormin R.A."/>
            <person name="Nabieva E.R."/>
            <person name="Penin A.A."/>
            <person name="Kondrashov A.S."/>
            <person name="Logacheva M.D."/>
        </authorList>
    </citation>
    <scope>NUCLEOTIDE SEQUENCE [LARGE SCALE GENOMIC DNA]</scope>
</reference>
<proteinExistence type="predicted"/>